<reference evidence="1 2" key="2">
    <citation type="journal article" date="2015" name="PLoS ONE">
        <title>Whole-Genome Optical Mapping and Finished Genome Sequence of Sphingobacterium deserti sp. nov., a New Species Isolated from the Western Desert of China.</title>
        <authorList>
            <person name="Teng C."/>
            <person name="Zhou Z."/>
            <person name="Molnar I."/>
            <person name="Li X."/>
            <person name="Tang R."/>
            <person name="Chen M."/>
            <person name="Wang L."/>
            <person name="Su S."/>
            <person name="Zhang W."/>
            <person name="Lin M."/>
        </authorList>
    </citation>
    <scope>NUCLEOTIDE SEQUENCE [LARGE SCALE GENOMIC DNA]</scope>
    <source>
        <strain evidence="2">ACCC05744</strain>
    </source>
</reference>
<accession>A0A0B8TA62</accession>
<organism evidence="1 2">
    <name type="scientific">Sphingobacterium deserti</name>
    <dbReference type="NCBI Taxonomy" id="1229276"/>
    <lineage>
        <taxon>Bacteria</taxon>
        <taxon>Pseudomonadati</taxon>
        <taxon>Bacteroidota</taxon>
        <taxon>Sphingobacteriia</taxon>
        <taxon>Sphingobacteriales</taxon>
        <taxon>Sphingobacteriaceae</taxon>
        <taxon>Sphingobacterium</taxon>
    </lineage>
</organism>
<evidence type="ECO:0000313" key="2">
    <source>
        <dbReference type="Proteomes" id="UP000031802"/>
    </source>
</evidence>
<reference evidence="2" key="1">
    <citation type="submission" date="2014-04" db="EMBL/GenBank/DDBJ databases">
        <title>Whole-Genome optical mapping and complete genome sequence of Sphingobacterium deserti sp. nov., a new spaces isolated from desert in the west of China.</title>
        <authorList>
            <person name="Teng C."/>
            <person name="Zhou Z."/>
            <person name="Li X."/>
            <person name="Chen M."/>
            <person name="Lin M."/>
            <person name="Wang L."/>
            <person name="Su S."/>
            <person name="Zhang C."/>
            <person name="Zhang W."/>
        </authorList>
    </citation>
    <scope>NUCLEOTIDE SEQUENCE [LARGE SCALE GENOMIC DNA]</scope>
    <source>
        <strain evidence="2">ACCC05744</strain>
    </source>
</reference>
<name>A0A0B8TA62_9SPHI</name>
<evidence type="ECO:0000313" key="1">
    <source>
        <dbReference type="EMBL" id="KGE15664.1"/>
    </source>
</evidence>
<gene>
    <name evidence="1" type="ORF">DI53_0586</name>
</gene>
<sequence>MIHSPKKIAFVLLLMTLIEYVAKINNKAELGTVAGTESDKLCNLNVRF</sequence>
<dbReference type="Proteomes" id="UP000031802">
    <property type="component" value="Unassembled WGS sequence"/>
</dbReference>
<keyword evidence="2" id="KW-1185">Reference proteome</keyword>
<proteinExistence type="predicted"/>
<comment type="caution">
    <text evidence="1">The sequence shown here is derived from an EMBL/GenBank/DDBJ whole genome shotgun (WGS) entry which is preliminary data.</text>
</comment>
<dbReference type="AlphaFoldDB" id="A0A0B8TA62"/>
<dbReference type="EMBL" id="JJMU01000009">
    <property type="protein sequence ID" value="KGE15664.1"/>
    <property type="molecule type" value="Genomic_DNA"/>
</dbReference>
<protein>
    <submittedName>
        <fullName evidence="1">Uncharacterized protein</fullName>
    </submittedName>
</protein>